<name>A0AAV4J690_9GAST</name>
<feature type="compositionally biased region" description="Polar residues" evidence="1">
    <location>
        <begin position="37"/>
        <end position="47"/>
    </location>
</feature>
<dbReference type="AlphaFoldDB" id="A0AAV4J690"/>
<accession>A0AAV4J690</accession>
<comment type="caution">
    <text evidence="2">The sequence shown here is derived from an EMBL/GenBank/DDBJ whole genome shotgun (WGS) entry which is preliminary data.</text>
</comment>
<evidence type="ECO:0000256" key="1">
    <source>
        <dbReference type="SAM" id="MobiDB-lite"/>
    </source>
</evidence>
<feature type="compositionally biased region" description="Polar residues" evidence="1">
    <location>
        <begin position="80"/>
        <end position="106"/>
    </location>
</feature>
<protein>
    <submittedName>
        <fullName evidence="2">Uncharacterized protein</fullName>
    </submittedName>
</protein>
<dbReference type="EMBL" id="BMAT01013667">
    <property type="protein sequence ID" value="GFS17800.1"/>
    <property type="molecule type" value="Genomic_DNA"/>
</dbReference>
<feature type="region of interest" description="Disordered" evidence="1">
    <location>
        <begin position="1"/>
        <end position="106"/>
    </location>
</feature>
<feature type="region of interest" description="Disordered" evidence="1">
    <location>
        <begin position="128"/>
        <end position="148"/>
    </location>
</feature>
<evidence type="ECO:0000313" key="3">
    <source>
        <dbReference type="Proteomes" id="UP000762676"/>
    </source>
</evidence>
<dbReference type="Proteomes" id="UP000762676">
    <property type="component" value="Unassembled WGS sequence"/>
</dbReference>
<feature type="compositionally biased region" description="Polar residues" evidence="1">
    <location>
        <begin position="55"/>
        <end position="65"/>
    </location>
</feature>
<gene>
    <name evidence="2" type="ORF">ElyMa_006831600</name>
</gene>
<keyword evidence="3" id="KW-1185">Reference proteome</keyword>
<reference evidence="2 3" key="1">
    <citation type="journal article" date="2021" name="Elife">
        <title>Chloroplast acquisition without the gene transfer in kleptoplastic sea slugs, Plakobranchus ocellatus.</title>
        <authorList>
            <person name="Maeda T."/>
            <person name="Takahashi S."/>
            <person name="Yoshida T."/>
            <person name="Shimamura S."/>
            <person name="Takaki Y."/>
            <person name="Nagai Y."/>
            <person name="Toyoda A."/>
            <person name="Suzuki Y."/>
            <person name="Arimoto A."/>
            <person name="Ishii H."/>
            <person name="Satoh N."/>
            <person name="Nishiyama T."/>
            <person name="Hasebe M."/>
            <person name="Maruyama T."/>
            <person name="Minagawa J."/>
            <person name="Obokata J."/>
            <person name="Shigenobu S."/>
        </authorList>
    </citation>
    <scope>NUCLEOTIDE SEQUENCE [LARGE SCALE GENOMIC DNA]</scope>
</reference>
<sequence>MDIDQPAFSGLEDVPGSSSQQVGHPVKSARRRLNFTHALTQPSSLDVSSDESIENPFTSDSSSFNSDEDKKEFTELTPVCTPTTKGITSDSHDFQSLGNEITNPAQSSSISEMVISVLEDVADLIPHSLSPLPESPPPILSSPSSDVEADAVIDAVPPPPSPAVKSTQPDVVSDKLNQKAKHPILSACACKDKCFTKIDQMRRERVNSEYWDRTYNERKGWIFSHSSIASPKTPVPNRKRREYFLTNQSGVQINVCAAFFLKTQ</sequence>
<organism evidence="2 3">
    <name type="scientific">Elysia marginata</name>
    <dbReference type="NCBI Taxonomy" id="1093978"/>
    <lineage>
        <taxon>Eukaryota</taxon>
        <taxon>Metazoa</taxon>
        <taxon>Spiralia</taxon>
        <taxon>Lophotrochozoa</taxon>
        <taxon>Mollusca</taxon>
        <taxon>Gastropoda</taxon>
        <taxon>Heterobranchia</taxon>
        <taxon>Euthyneura</taxon>
        <taxon>Panpulmonata</taxon>
        <taxon>Sacoglossa</taxon>
        <taxon>Placobranchoidea</taxon>
        <taxon>Plakobranchidae</taxon>
        <taxon>Elysia</taxon>
    </lineage>
</organism>
<proteinExistence type="predicted"/>
<evidence type="ECO:0000313" key="2">
    <source>
        <dbReference type="EMBL" id="GFS17800.1"/>
    </source>
</evidence>